<dbReference type="SUPFAM" id="SSF52266">
    <property type="entry name" value="SGNH hydrolase"/>
    <property type="match status" value="1"/>
</dbReference>
<dbReference type="InterPro" id="IPR036514">
    <property type="entry name" value="SGNH_hydro_sf"/>
</dbReference>
<dbReference type="OrthoDB" id="7443339at2"/>
<dbReference type="CDD" id="cd00229">
    <property type="entry name" value="SGNH_hydrolase"/>
    <property type="match status" value="1"/>
</dbReference>
<dbReference type="PROSITE" id="PS51257">
    <property type="entry name" value="PROKAR_LIPOPROTEIN"/>
    <property type="match status" value="1"/>
</dbReference>
<proteinExistence type="predicted"/>
<evidence type="ECO:0000256" key="1">
    <source>
        <dbReference type="SAM" id="SignalP"/>
    </source>
</evidence>
<keyword evidence="1" id="KW-0732">Signal</keyword>
<feature type="chain" id="PRO_5017986117" evidence="1">
    <location>
        <begin position="23"/>
        <end position="282"/>
    </location>
</feature>
<evidence type="ECO:0000313" key="3">
    <source>
        <dbReference type="Proteomes" id="UP000276309"/>
    </source>
</evidence>
<dbReference type="GO" id="GO:0016788">
    <property type="term" value="F:hydrolase activity, acting on ester bonds"/>
    <property type="evidence" value="ECO:0007669"/>
    <property type="project" value="UniProtKB-ARBA"/>
</dbReference>
<sequence length="282" mass="32411">MHIFCNKASFIFLILSLALTIACNQNNKKPLDVLLVGNSSIYYNNMPKMLEHIARENGQELRTKLIAFGGYTLRDHLNEGLVEKTLDSRSWDFVILNEQSTLGENYVVNGIRRVKESESFYMAVREFYSIIEKRGAKTVILSLYPRKNAPVIDGKILDYSYMKIAKELGMVVAPVSQTWTDILKAKNNWKLYRDDNLHPTPLGSFITANVIFSTIYDRKSKPINGVIKGPLIELFDGFERKDSIVTLIDINEFKSRMISNKSFRNNKKLKQMGGYLYLKYPN</sequence>
<organism evidence="2 3">
    <name type="scientific">Euzebyella marina</name>
    <dbReference type="NCBI Taxonomy" id="1761453"/>
    <lineage>
        <taxon>Bacteria</taxon>
        <taxon>Pseudomonadati</taxon>
        <taxon>Bacteroidota</taxon>
        <taxon>Flavobacteriia</taxon>
        <taxon>Flavobacteriales</taxon>
        <taxon>Flavobacteriaceae</taxon>
        <taxon>Euzebyella</taxon>
    </lineage>
</organism>
<evidence type="ECO:0000313" key="2">
    <source>
        <dbReference type="EMBL" id="AYN67491.1"/>
    </source>
</evidence>
<dbReference type="Gene3D" id="3.40.50.1110">
    <property type="entry name" value="SGNH hydrolase"/>
    <property type="match status" value="1"/>
</dbReference>
<dbReference type="KEGG" id="emar:D1013_09010"/>
<reference evidence="2 3" key="1">
    <citation type="submission" date="2018-08" db="EMBL/GenBank/DDBJ databases">
        <title>The reduced genetic potential of extracellular carbohydrate catabolism in Euzebyella marina RN62, a Flavobacteriia bacterium isolated from the hadal water.</title>
        <authorList>
            <person name="Xue C."/>
        </authorList>
    </citation>
    <scope>NUCLEOTIDE SEQUENCE [LARGE SCALE GENOMIC DNA]</scope>
    <source>
        <strain evidence="2 3">RN62</strain>
    </source>
</reference>
<dbReference type="EMBL" id="CP032050">
    <property type="protein sequence ID" value="AYN67491.1"/>
    <property type="molecule type" value="Genomic_DNA"/>
</dbReference>
<protein>
    <submittedName>
        <fullName evidence="2">SGNH/GDSL hydrolase family protein</fullName>
    </submittedName>
</protein>
<accession>A0A3G2L5M4</accession>
<feature type="signal peptide" evidence="1">
    <location>
        <begin position="1"/>
        <end position="22"/>
    </location>
</feature>
<dbReference type="Proteomes" id="UP000276309">
    <property type="component" value="Chromosome"/>
</dbReference>
<gene>
    <name evidence="2" type="ORF">D1013_09010</name>
</gene>
<name>A0A3G2L5M4_9FLAO</name>
<keyword evidence="2" id="KW-0378">Hydrolase</keyword>
<dbReference type="AlphaFoldDB" id="A0A3G2L5M4"/>
<keyword evidence="3" id="KW-1185">Reference proteome</keyword>